<evidence type="ECO:0000256" key="2">
    <source>
        <dbReference type="ARBA" id="ARBA00022448"/>
    </source>
</evidence>
<feature type="transmembrane region" description="Helical" evidence="9">
    <location>
        <begin position="345"/>
        <end position="368"/>
    </location>
</feature>
<keyword evidence="4" id="KW-0769">Symport</keyword>
<dbReference type="AlphaFoldDB" id="A0AAE0BEM4"/>
<feature type="transmembrane region" description="Helical" evidence="9">
    <location>
        <begin position="46"/>
        <end position="65"/>
    </location>
</feature>
<dbReference type="InterPro" id="IPR050382">
    <property type="entry name" value="MFS_Na/Anion_cotransporter"/>
</dbReference>
<dbReference type="InterPro" id="IPR005829">
    <property type="entry name" value="Sugar_transporter_CS"/>
</dbReference>
<dbReference type="SUPFAM" id="SSF103473">
    <property type="entry name" value="MFS general substrate transporter"/>
    <property type="match status" value="1"/>
</dbReference>
<feature type="compositionally biased region" description="Basic and acidic residues" evidence="8">
    <location>
        <begin position="218"/>
        <end position="228"/>
    </location>
</feature>
<evidence type="ECO:0000256" key="4">
    <source>
        <dbReference type="ARBA" id="ARBA00022847"/>
    </source>
</evidence>
<dbReference type="FunFam" id="1.20.1250.20:FF:000003">
    <property type="entry name" value="Solute carrier family 17 member 3"/>
    <property type="match status" value="1"/>
</dbReference>
<accession>A0AAE0BEM4</accession>
<dbReference type="Proteomes" id="UP001190700">
    <property type="component" value="Unassembled WGS sequence"/>
</dbReference>
<evidence type="ECO:0000256" key="7">
    <source>
        <dbReference type="ARBA" id="ARBA00024362"/>
    </source>
</evidence>
<dbReference type="GO" id="GO:0015293">
    <property type="term" value="F:symporter activity"/>
    <property type="evidence" value="ECO:0007669"/>
    <property type="project" value="UniProtKB-KW"/>
</dbReference>
<dbReference type="InterPro" id="IPR020846">
    <property type="entry name" value="MFS_dom"/>
</dbReference>
<evidence type="ECO:0000313" key="11">
    <source>
        <dbReference type="EMBL" id="KAK3234244.1"/>
    </source>
</evidence>
<evidence type="ECO:0000256" key="5">
    <source>
        <dbReference type="ARBA" id="ARBA00022989"/>
    </source>
</evidence>
<protein>
    <recommendedName>
        <fullName evidence="10">Major facilitator superfamily (MFS) profile domain-containing protein</fullName>
    </recommendedName>
</protein>
<dbReference type="PROSITE" id="PS50850">
    <property type="entry name" value="MFS"/>
    <property type="match status" value="1"/>
</dbReference>
<dbReference type="InterPro" id="IPR011701">
    <property type="entry name" value="MFS"/>
</dbReference>
<feature type="transmembrane region" description="Helical" evidence="9">
    <location>
        <begin position="6"/>
        <end position="25"/>
    </location>
</feature>
<organism evidence="11 12">
    <name type="scientific">Cymbomonas tetramitiformis</name>
    <dbReference type="NCBI Taxonomy" id="36881"/>
    <lineage>
        <taxon>Eukaryota</taxon>
        <taxon>Viridiplantae</taxon>
        <taxon>Chlorophyta</taxon>
        <taxon>Pyramimonadophyceae</taxon>
        <taxon>Pyramimonadales</taxon>
        <taxon>Pyramimonadaceae</taxon>
        <taxon>Cymbomonas</taxon>
    </lineage>
</organism>
<feature type="domain" description="Major facilitator superfamily (MFS) profile" evidence="10">
    <location>
        <begin position="1"/>
        <end position="462"/>
    </location>
</feature>
<evidence type="ECO:0000259" key="10">
    <source>
        <dbReference type="PROSITE" id="PS50850"/>
    </source>
</evidence>
<dbReference type="PANTHER" id="PTHR11662:SF399">
    <property type="entry name" value="FI19708P1-RELATED"/>
    <property type="match status" value="1"/>
</dbReference>
<keyword evidence="6 9" id="KW-0472">Membrane</keyword>
<comment type="similarity">
    <text evidence="7">Belongs to the major facilitator superfamily. Sodium/anion cotransporter (TC 2.A.1.14) family.</text>
</comment>
<feature type="transmembrane region" description="Helical" evidence="9">
    <location>
        <begin position="312"/>
        <end position="333"/>
    </location>
</feature>
<keyword evidence="3 9" id="KW-0812">Transmembrane</keyword>
<evidence type="ECO:0000313" key="12">
    <source>
        <dbReference type="Proteomes" id="UP001190700"/>
    </source>
</evidence>
<comment type="subcellular location">
    <subcellularLocation>
        <location evidence="1">Membrane</location>
        <topology evidence="1">Multi-pass membrane protein</topology>
    </subcellularLocation>
</comment>
<name>A0AAE0BEM4_9CHLO</name>
<dbReference type="PANTHER" id="PTHR11662">
    <property type="entry name" value="SOLUTE CARRIER FAMILY 17"/>
    <property type="match status" value="1"/>
</dbReference>
<feature type="transmembrane region" description="Helical" evidence="9">
    <location>
        <begin position="374"/>
        <end position="397"/>
    </location>
</feature>
<feature type="region of interest" description="Disordered" evidence="8">
    <location>
        <begin position="201"/>
        <end position="260"/>
    </location>
</feature>
<evidence type="ECO:0000256" key="9">
    <source>
        <dbReference type="SAM" id="Phobius"/>
    </source>
</evidence>
<feature type="transmembrane region" description="Helical" evidence="9">
    <location>
        <begin position="133"/>
        <end position="156"/>
    </location>
</feature>
<dbReference type="GO" id="GO:0016020">
    <property type="term" value="C:membrane"/>
    <property type="evidence" value="ECO:0007669"/>
    <property type="project" value="UniProtKB-SubCell"/>
</dbReference>
<feature type="transmembrane region" description="Helical" evidence="9">
    <location>
        <begin position="409"/>
        <end position="432"/>
    </location>
</feature>
<feature type="transmembrane region" description="Helical" evidence="9">
    <location>
        <begin position="438"/>
        <end position="457"/>
    </location>
</feature>
<comment type="caution">
    <text evidence="11">The sequence shown here is derived from an EMBL/GenBank/DDBJ whole genome shotgun (WGS) entry which is preliminary data.</text>
</comment>
<dbReference type="InterPro" id="IPR036259">
    <property type="entry name" value="MFS_trans_sf"/>
</dbReference>
<feature type="transmembrane region" description="Helical" evidence="9">
    <location>
        <begin position="163"/>
        <end position="182"/>
    </location>
</feature>
<dbReference type="Pfam" id="PF07690">
    <property type="entry name" value="MFS_1"/>
    <property type="match status" value="1"/>
</dbReference>
<gene>
    <name evidence="11" type="ORF">CYMTET_55494</name>
</gene>
<proteinExistence type="inferred from homology"/>
<keyword evidence="5 9" id="KW-1133">Transmembrane helix</keyword>
<keyword evidence="2" id="KW-0813">Transport</keyword>
<keyword evidence="12" id="KW-1185">Reference proteome</keyword>
<dbReference type="EMBL" id="LGRX02035531">
    <property type="protein sequence ID" value="KAK3234244.1"/>
    <property type="molecule type" value="Genomic_DNA"/>
</dbReference>
<evidence type="ECO:0000256" key="1">
    <source>
        <dbReference type="ARBA" id="ARBA00004141"/>
    </source>
</evidence>
<evidence type="ECO:0000256" key="3">
    <source>
        <dbReference type="ARBA" id="ARBA00022692"/>
    </source>
</evidence>
<evidence type="ECO:0000256" key="6">
    <source>
        <dbReference type="ARBA" id="ARBA00023136"/>
    </source>
</evidence>
<dbReference type="PROSITE" id="PS00217">
    <property type="entry name" value="SUGAR_TRANSPORT_2"/>
    <property type="match status" value="1"/>
</dbReference>
<reference evidence="11 12" key="1">
    <citation type="journal article" date="2015" name="Genome Biol. Evol.">
        <title>Comparative Genomics of a Bacterivorous Green Alga Reveals Evolutionary Causalities and Consequences of Phago-Mixotrophic Mode of Nutrition.</title>
        <authorList>
            <person name="Burns J.A."/>
            <person name="Paasch A."/>
            <person name="Narechania A."/>
            <person name="Kim E."/>
        </authorList>
    </citation>
    <scope>NUCLEOTIDE SEQUENCE [LARGE SCALE GENOMIC DNA]</scope>
    <source>
        <strain evidence="11 12">PLY_AMNH</strain>
    </source>
</reference>
<dbReference type="Gene3D" id="1.20.1250.20">
    <property type="entry name" value="MFS general substrate transporter like domains"/>
    <property type="match status" value="2"/>
</dbReference>
<evidence type="ECO:0000256" key="8">
    <source>
        <dbReference type="SAM" id="MobiDB-lite"/>
    </source>
</evidence>
<dbReference type="FunFam" id="1.20.1250.20:FF:000423">
    <property type="entry name" value="Putative inorganic phosphate cotransporter-like Protein"/>
    <property type="match status" value="1"/>
</dbReference>
<feature type="transmembrane region" description="Helical" evidence="9">
    <location>
        <begin position="100"/>
        <end position="121"/>
    </location>
</feature>
<feature type="transmembrane region" description="Helical" evidence="9">
    <location>
        <begin position="71"/>
        <end position="88"/>
    </location>
</feature>
<sequence>MEQRHVMVMMCVCATTICYAARFNVSVAIIPMAGEFSWSKKDQGHILAAFFYGYITTGFAGGYLASHYGGYWVLNVVVALWSIVTYFTPAAARMGLHPLILCRVLTGVCQGATFPTLYTLTAERVPLAERTRSISAIQSGCFVGSCLTILTSPLLMEYYGWEMVFLATGAAGFVWNVAWTFLVSSERPDPDTLEAACMQAKPEASEAGGGETGIAEKVSGERETKEASEGDLLGLGKHGGAGTGPSKDEESAQTKGDQEEDTMPFSLAQAWHQLPVLSLLISQFSHNWNIYTLLSWLPTYVSEVLGMQASHMGVVVFPYATMAVSGVFAGWWADHFIAKGYDVALVRKVLTGIGMILPAMIMPVFGAIMDAKIAIALLCVLMGLATFNSAGALTNHLDIAPRHAGKLQALTNTVATIPGMVSVTITGFILHHFESWELVWILCSVMMTIGALPFLVFGKGKTMFV</sequence>